<name>A0A699ZXS1_HAELA</name>
<dbReference type="AlphaFoldDB" id="A0A699ZXS1"/>
<gene>
    <name evidence="2" type="ORF">HaLaN_22236</name>
</gene>
<feature type="compositionally biased region" description="Polar residues" evidence="1">
    <location>
        <begin position="1"/>
        <end position="23"/>
    </location>
</feature>
<evidence type="ECO:0000313" key="2">
    <source>
        <dbReference type="EMBL" id="GFH24439.1"/>
    </source>
</evidence>
<protein>
    <submittedName>
        <fullName evidence="2">Uncharacterized protein</fullName>
    </submittedName>
</protein>
<dbReference type="EMBL" id="BLLF01002537">
    <property type="protein sequence ID" value="GFH24439.1"/>
    <property type="molecule type" value="Genomic_DNA"/>
</dbReference>
<evidence type="ECO:0000256" key="1">
    <source>
        <dbReference type="SAM" id="MobiDB-lite"/>
    </source>
</evidence>
<evidence type="ECO:0000313" key="3">
    <source>
        <dbReference type="Proteomes" id="UP000485058"/>
    </source>
</evidence>
<accession>A0A699ZXS1</accession>
<dbReference type="Proteomes" id="UP000485058">
    <property type="component" value="Unassembled WGS sequence"/>
</dbReference>
<proteinExistence type="predicted"/>
<keyword evidence="3" id="KW-1185">Reference proteome</keyword>
<comment type="caution">
    <text evidence="2">The sequence shown here is derived from an EMBL/GenBank/DDBJ whole genome shotgun (WGS) entry which is preliminary data.</text>
</comment>
<reference evidence="2 3" key="1">
    <citation type="submission" date="2020-02" db="EMBL/GenBank/DDBJ databases">
        <title>Draft genome sequence of Haematococcus lacustris strain NIES-144.</title>
        <authorList>
            <person name="Morimoto D."/>
            <person name="Nakagawa S."/>
            <person name="Yoshida T."/>
            <person name="Sawayama S."/>
        </authorList>
    </citation>
    <scope>NUCLEOTIDE SEQUENCE [LARGE SCALE GENOMIC DNA]</scope>
    <source>
        <strain evidence="2 3">NIES-144</strain>
    </source>
</reference>
<organism evidence="2 3">
    <name type="scientific">Haematococcus lacustris</name>
    <name type="common">Green alga</name>
    <name type="synonym">Haematococcus pluvialis</name>
    <dbReference type="NCBI Taxonomy" id="44745"/>
    <lineage>
        <taxon>Eukaryota</taxon>
        <taxon>Viridiplantae</taxon>
        <taxon>Chlorophyta</taxon>
        <taxon>core chlorophytes</taxon>
        <taxon>Chlorophyceae</taxon>
        <taxon>CS clade</taxon>
        <taxon>Chlamydomonadales</taxon>
        <taxon>Haematococcaceae</taxon>
        <taxon>Haematococcus</taxon>
    </lineage>
</organism>
<feature type="region of interest" description="Disordered" evidence="1">
    <location>
        <begin position="1"/>
        <end position="28"/>
    </location>
</feature>
<sequence length="70" mass="7528">MLTPSQSTEQHATLLNGPGTSLLSGPPNPLRKGVCPFHAVYFSYSLRIDQRSTSISPCTPPPPSTFLMTP</sequence>